<sequence>MQACYIIEFLPSENRMKKNSYSCIIFLIIVLGSIPSNSNVKIIEEIENEVIANPIAQDYSPSLSGDYNNVNVTLHQATENTTLFEVNQTNTSFSRPAPQGFTTSKTNITFDNIQAYDIQNDIEDSSPLSVVPIGLAPTYVINFNTTGDCYLDDASFYISKSGTDMGDLYLHIYGGEWNSLLGRYVPKESALTSSDYSITLNAAAGTYWADFTNLNQELLSSNTVNNVWFIGIRMAYNDSFAVGWRYCADSGGSEDTEGDEADSFKLDVPRILFVPEFESYTVDFLTKVTLDLGGVTAPDPESIGLTINGTAVNNNTSSPSHNSGYWDTIGEYCSSSNIEFIVSSDWGNYSADINFTSVNYTQSFKAPTSYLVDHGNDVTWTSTSTFSSLSADSDLSYETINFTIPISWTATSLDKSGAVLWNTPIWSNSTSQIITVDGASAVNGEWTLTCSSTNFISDIKIGIGGVELSEPYFAYSDSTLELNSTFIENLNGIVNLTIYHPSDVNDEMVYTTNPVISVGSSTSVNTFDDWDISAGSLAGYGDFRVQLVWSNETDVSVYDTSVFIAGVSQYSTSSPHANGSIVHTNDIPFNISVSYEDITNSPVHIAGATIGFSDISGWVENTAQNNADNTYNVTIDPSTYPAGDHVLTIMINNSKYMNHTFTYELTVEYPTQVQDITSNDFNAIRGINATYEMQYYNISQPTEGISNAFISVNEIDSFEWSYVESANGHYTIELNTSVPIVNEYLFNFSISASNYQPQDFIFNITTTPASTAISLVSLNNTVISRPSNKNLSIIINVDDISISSGLNDVPNSALYVYEGTSNTNWTTDETSAYRLWSLGNGAYLVNVSLGSSGISRINVGEYLLRINLTYSPNYLTSILFVGFNISGNATSIGSLGLSEPTLTGSGNDFSIFQQDRSVAVNFQYIDLDSGSLNIPAIQFDDFTYFVYINGVPNSIASATFSYVQIRTRNEGTLDFTGYSSGEYNITIDVSFDNYQNASTSFNITVLDLETIATYTSITQTDHTANQLHQETGQYVVYAHYDLQIEGSYLATLTASGVADASLRNLEWDGSDNYTMTNHGDGTYLYTVPSSWLTIGIHTITLYYGLIDFENATSITITLDVRNLTTSVVFDHISQPERNDDLLIFQSPELGFTTYTHYDVLVNVTYFDTNNSVFVPSGATGTLYIDSVFYSNTPSFNANDQYTWVIDNLDLPLGTSNISITFFLSDYNPVTYSFNITITNIPTSADLNDEITQPDRNGNTCDYFDLLDPAKGYIVYNNYYLLINITYFDALDGINIIDAHTANLTFNGQNFFRTSTQNGIYSWNISKILLLKNTYNLTFQFNATDYDYFEYSFNITVNELSTDIQVELVQQIPRSSNNISPTSGSYDVYMHYEMNINVSYYDFGNLQYIDDPSMVFIEFLNTNYSIYWFNPSAHTFGFKLSVSNLTSIGLGVHPIEFHFGHDILTNASVSTNLNIILLETYGDFDEDIYQPTRNSFPLALINPNAGYRVFMQYGLHINASYYNDADNVYIAGATSNIYLNGTQFSSNYFANNLYGWFIPSANLSSFGLGWINVTIQFSLNEYETATIQFNMTLFYLETTFDFISISQPSHHSQGLDYNGETMGYTVYMPYDLVIAYEYLDSTNNLRISNAELTNLTFDGENYLSPLIENGVYSWTINAANFEVGTYNISILIGLKNYVNQSVSFNITLTILPTKSDFYGISQPEQETGLISINSENSYVVFSPFGIQFNITYIDGVTDNFLSGAIATCYYNGELIALNSSNSGNYGWFISSSELVIGTGPITIQLSLSSCQTVSYSFNITVIGEYAVLIEKIYMPDTLVQGESYDIIFKLSYTNGSTSYPIIDGDVRLLTNKTEISVLVGVTNATGHVVFTFIAPQGDYQNLVLTIEYGGELYGVSDQASAFSAKIVSPTILPSWFLPALLILVGSVSLAIVVQKKVIAPRKMHYTDLVMSSSTIFDDAINLHHIMIIHKATGVSLFFKSFAEEELDPDLISGFLSAVQSFGKEIKSQKSLNELSYGDKILLFSDGVFIRVTLVLGKSASPYMKRNLAKFVGRFEADYHTKLEKWRGQLNTFADAGDLIDDILNTSVILPHQYNADSKLLKGISRALTKQILEISKTLITEERNFMFLAQLLSVAIDQTKKQPGEIILSITELLDAKILTPIKLDVLEEQALTDQELRTLRERVWAIPNKSEDEKQQILTDVTQLSEAERDVAIQSLSQTLTITSETTGEVIKSKIFETEGDARKEIKELNKLAKKALKSHEFDEAIRNYEIAEVIAYQWNMENLGKTYGNLVLSNTVTKYKTTLKQKTKEGQKFMKAKEFQSAFNAFKLALEAAHSLFKMGYIEVEDNIKDLVKRSGEALKYCEDSVCDKEYYTKETLIEYRKFLLKELKTATKAKDLFMQTELNTKLLLISNILFKFGIGAENSNIKKYHSDIDNLLKKMNELDGEMKTAMDGVRAGFIQSKEILMEEAISFEKVEDWINALITYQKILDIYCKIGDADNALNLRTKIDILIQKIPDLHDSITYFSQECDRHRNESKDANMAEICLDNANLLKDAIFYRD</sequence>
<organism evidence="1 2">
    <name type="scientific">Candidatus Lokiarchaeum ossiferum</name>
    <dbReference type="NCBI Taxonomy" id="2951803"/>
    <lineage>
        <taxon>Archaea</taxon>
        <taxon>Promethearchaeati</taxon>
        <taxon>Promethearchaeota</taxon>
        <taxon>Promethearchaeia</taxon>
        <taxon>Promethearchaeales</taxon>
        <taxon>Promethearchaeaceae</taxon>
        <taxon>Candidatus Lokiarchaeum</taxon>
    </lineage>
</organism>
<accession>A0ABY6HRU0</accession>
<evidence type="ECO:0000313" key="1">
    <source>
        <dbReference type="EMBL" id="UYP45289.1"/>
    </source>
</evidence>
<proteinExistence type="predicted"/>
<dbReference type="Proteomes" id="UP001208689">
    <property type="component" value="Chromosome"/>
</dbReference>
<protein>
    <submittedName>
        <fullName evidence="1">Uncharacterized protein</fullName>
    </submittedName>
</protein>
<gene>
    <name evidence="1" type="ORF">NEF87_001574</name>
</gene>
<evidence type="ECO:0000313" key="2">
    <source>
        <dbReference type="Proteomes" id="UP001208689"/>
    </source>
</evidence>
<dbReference type="EMBL" id="CP104013">
    <property type="protein sequence ID" value="UYP45289.1"/>
    <property type="molecule type" value="Genomic_DNA"/>
</dbReference>
<reference evidence="1" key="1">
    <citation type="submission" date="2022-09" db="EMBL/GenBank/DDBJ databases">
        <title>Actin cytoskeleton and complex cell architecture in an #Asgard archaeon.</title>
        <authorList>
            <person name="Ponce Toledo R.I."/>
            <person name="Schleper C."/>
            <person name="Rodrigues Oliveira T."/>
            <person name="Wollweber F."/>
            <person name="Xu J."/>
            <person name="Rittmann S."/>
            <person name="Klingl A."/>
            <person name="Pilhofer M."/>
        </authorList>
    </citation>
    <scope>NUCLEOTIDE SEQUENCE</scope>
    <source>
        <strain evidence="1">B-35</strain>
    </source>
</reference>
<name>A0ABY6HRU0_9ARCH</name>
<keyword evidence="2" id="KW-1185">Reference proteome</keyword>